<dbReference type="EMBL" id="VJSY01000009">
    <property type="protein sequence ID" value="MDR8753176.1"/>
    <property type="molecule type" value="Genomic_DNA"/>
</dbReference>
<evidence type="ECO:0000313" key="2">
    <source>
        <dbReference type="Proteomes" id="UP001248067"/>
    </source>
</evidence>
<accession>A0ABU2DZZ8</accession>
<sequence>MSKRGARSDSGTTSRVDAEILRSEIEAQCQSLVDAGIAFWRINDNGDAELQMVSGEAYLLGEAGVTRCR</sequence>
<evidence type="ECO:0000313" key="1">
    <source>
        <dbReference type="EMBL" id="MDR8753176.1"/>
    </source>
</evidence>
<proteinExistence type="predicted"/>
<protein>
    <submittedName>
        <fullName evidence="1">Uncharacterized protein</fullName>
    </submittedName>
</protein>
<dbReference type="Proteomes" id="UP001248067">
    <property type="component" value="Unassembled WGS sequence"/>
</dbReference>
<organism evidence="1 2">
    <name type="scientific">Burkholderia pseudomultivorans</name>
    <dbReference type="NCBI Taxonomy" id="1207504"/>
    <lineage>
        <taxon>Bacteria</taxon>
        <taxon>Pseudomonadati</taxon>
        <taxon>Pseudomonadota</taxon>
        <taxon>Betaproteobacteria</taxon>
        <taxon>Burkholderiales</taxon>
        <taxon>Burkholderiaceae</taxon>
        <taxon>Burkholderia</taxon>
        <taxon>Burkholderia cepacia complex</taxon>
    </lineage>
</organism>
<gene>
    <name evidence="1" type="ORF">FEQ00_01584</name>
</gene>
<comment type="caution">
    <text evidence="1">The sequence shown here is derived from an EMBL/GenBank/DDBJ whole genome shotgun (WGS) entry which is preliminary data.</text>
</comment>
<keyword evidence="2" id="KW-1185">Reference proteome</keyword>
<reference evidence="1 2" key="1">
    <citation type="submission" date="2019-06" db="EMBL/GenBank/DDBJ databases">
        <title>Evolution of Burkholderia multivorans in the lungs of Cystic Fibrosis patients.</title>
        <authorList>
            <person name="Moreira L.M."/>
        </authorList>
    </citation>
    <scope>NUCLEOTIDE SEQUENCE [LARGE SCALE GENOMIC DNA]</scope>
    <source>
        <strain evidence="1 2">VC13239</strain>
    </source>
</reference>
<name>A0ABU2DZZ8_9BURK</name>